<evidence type="ECO:0000313" key="3">
    <source>
        <dbReference type="Proteomes" id="UP000481043"/>
    </source>
</evidence>
<dbReference type="AlphaFoldDB" id="A0A6M0Q723"/>
<sequence length="107" mass="12133">MNMSVPILMISVLLFFILFFGIGFLLNMLLRATWIMAIIYPIIFIFIVDNVRFFEYFTDPQSSFSLLGKKLASLAVADITILLFGLLGAICSGFVIKTLRSKGYQMF</sequence>
<evidence type="ECO:0008006" key="4">
    <source>
        <dbReference type="Google" id="ProtNLM"/>
    </source>
</evidence>
<dbReference type="Proteomes" id="UP000481043">
    <property type="component" value="Unassembled WGS sequence"/>
</dbReference>
<dbReference type="EMBL" id="JAAIWM010000003">
    <property type="protein sequence ID" value="NEY72083.1"/>
    <property type="molecule type" value="Genomic_DNA"/>
</dbReference>
<feature type="transmembrane region" description="Helical" evidence="1">
    <location>
        <begin position="33"/>
        <end position="54"/>
    </location>
</feature>
<protein>
    <recommendedName>
        <fullName evidence="4">YuiB family protein</fullName>
    </recommendedName>
</protein>
<dbReference type="InterPro" id="IPR025917">
    <property type="entry name" value="YuiB"/>
</dbReference>
<organism evidence="2 3">
    <name type="scientific">Bacillus mesophilus</name>
    <dbReference type="NCBI Taxonomy" id="1808955"/>
    <lineage>
        <taxon>Bacteria</taxon>
        <taxon>Bacillati</taxon>
        <taxon>Bacillota</taxon>
        <taxon>Bacilli</taxon>
        <taxon>Bacillales</taxon>
        <taxon>Bacillaceae</taxon>
        <taxon>Bacillus</taxon>
    </lineage>
</organism>
<gene>
    <name evidence="2" type="ORF">G4D63_10140</name>
</gene>
<keyword evidence="1" id="KW-0472">Membrane</keyword>
<dbReference type="Pfam" id="PF14068">
    <property type="entry name" value="YuiB"/>
    <property type="match status" value="1"/>
</dbReference>
<feature type="transmembrane region" description="Helical" evidence="1">
    <location>
        <begin position="74"/>
        <end position="96"/>
    </location>
</feature>
<accession>A0A6M0Q723</accession>
<name>A0A6M0Q723_9BACI</name>
<keyword evidence="1" id="KW-1133">Transmembrane helix</keyword>
<proteinExistence type="predicted"/>
<evidence type="ECO:0000313" key="2">
    <source>
        <dbReference type="EMBL" id="NEY72083.1"/>
    </source>
</evidence>
<keyword evidence="3" id="KW-1185">Reference proteome</keyword>
<comment type="caution">
    <text evidence="2">The sequence shown here is derived from an EMBL/GenBank/DDBJ whole genome shotgun (WGS) entry which is preliminary data.</text>
</comment>
<dbReference type="RefSeq" id="WP_163179556.1">
    <property type="nucleotide sequence ID" value="NZ_JAAIWM010000003.1"/>
</dbReference>
<keyword evidence="1" id="KW-0812">Transmembrane</keyword>
<evidence type="ECO:0000256" key="1">
    <source>
        <dbReference type="SAM" id="Phobius"/>
    </source>
</evidence>
<feature type="transmembrane region" description="Helical" evidence="1">
    <location>
        <begin position="6"/>
        <end position="26"/>
    </location>
</feature>
<reference evidence="2 3" key="1">
    <citation type="submission" date="2020-02" db="EMBL/GenBank/DDBJ databases">
        <title>Bacillus aquiflavi sp. nov., isolated from yellow water of strong flavor Chinese baijiu in Yibin region of China.</title>
        <authorList>
            <person name="Xie J."/>
        </authorList>
    </citation>
    <scope>NUCLEOTIDE SEQUENCE [LARGE SCALE GENOMIC DNA]</scope>
    <source>
        <strain evidence="2 3">SA4</strain>
    </source>
</reference>